<evidence type="ECO:0000313" key="9">
    <source>
        <dbReference type="Proteomes" id="UP000214880"/>
    </source>
</evidence>
<keyword evidence="1 6" id="KW-0963">Cytoplasm</keyword>
<sequence>MIGYVRGIVSHIFGDYCFIDVQGVGYRVYIAASTRQKLNTGTEASLFTYLNVREDALMLYGFYTQDEYQLFLKLTSVGGIGPKVALGILSAISPDAFRLAVGSKNLTVLTKIPGIGKKTAERIIVELHDKIGVVGTDSQLNKEEQIVVDETDDATQQALAALTALGYTQAEVMPAINRHGAAKSVQELIKLVLRDFGGR</sequence>
<organism evidence="8 9">
    <name type="scientific">Dendrosporobacter quercicolus</name>
    <dbReference type="NCBI Taxonomy" id="146817"/>
    <lineage>
        <taxon>Bacteria</taxon>
        <taxon>Bacillati</taxon>
        <taxon>Bacillota</taxon>
        <taxon>Negativicutes</taxon>
        <taxon>Selenomonadales</taxon>
        <taxon>Sporomusaceae</taxon>
        <taxon>Dendrosporobacter</taxon>
    </lineage>
</organism>
<gene>
    <name evidence="6" type="primary">ruvA</name>
    <name evidence="8" type="ORF">SAMN04488502_10194</name>
</gene>
<dbReference type="InterPro" id="IPR010994">
    <property type="entry name" value="RuvA_2-like"/>
</dbReference>
<keyword evidence="9" id="KW-1185">Reference proteome</keyword>
<comment type="caution">
    <text evidence="6">Lacks conserved residue(s) required for the propagation of feature annotation.</text>
</comment>
<keyword evidence="8" id="KW-0347">Helicase</keyword>
<keyword evidence="3 6" id="KW-0238">DNA-binding</keyword>
<keyword evidence="5 6" id="KW-0234">DNA repair</keyword>
<dbReference type="SUPFAM" id="SSF50249">
    <property type="entry name" value="Nucleic acid-binding proteins"/>
    <property type="match status" value="1"/>
</dbReference>
<evidence type="ECO:0000256" key="3">
    <source>
        <dbReference type="ARBA" id="ARBA00023125"/>
    </source>
</evidence>
<comment type="subunit">
    <text evidence="6">Homotetramer. Forms an RuvA(8)-RuvB(12)-Holliday junction (HJ) complex. HJ DNA is sandwiched between 2 RuvA tetramers; dsDNA enters through RuvA and exits via RuvB. An RuvB hexamer assembles on each DNA strand where it exits the tetramer. Each RuvB hexamer is contacted by two RuvA subunits (via domain III) on 2 adjacent RuvB subunits; this complex drives branch migration. In the full resolvosome a probable DNA-RuvA(4)-RuvB(12)-RuvC(2) complex forms which resolves the HJ.</text>
</comment>
<dbReference type="Proteomes" id="UP000214880">
    <property type="component" value="Unassembled WGS sequence"/>
</dbReference>
<dbReference type="Gene3D" id="2.40.50.140">
    <property type="entry name" value="Nucleic acid-binding proteins"/>
    <property type="match status" value="1"/>
</dbReference>
<feature type="domain" description="Helix-hairpin-helix DNA-binding motif class 1" evidence="7">
    <location>
        <begin position="107"/>
        <end position="126"/>
    </location>
</feature>
<dbReference type="Gene3D" id="1.10.150.20">
    <property type="entry name" value="5' to 3' exonuclease, C-terminal subdomain"/>
    <property type="match status" value="1"/>
</dbReference>
<dbReference type="InterPro" id="IPR011114">
    <property type="entry name" value="RuvA_C"/>
</dbReference>
<dbReference type="GO" id="GO:0009378">
    <property type="term" value="F:four-way junction helicase activity"/>
    <property type="evidence" value="ECO:0007669"/>
    <property type="project" value="InterPro"/>
</dbReference>
<feature type="domain" description="Helix-hairpin-helix DNA-binding motif class 1" evidence="7">
    <location>
        <begin position="72"/>
        <end position="91"/>
    </location>
</feature>
<dbReference type="InterPro" id="IPR003583">
    <property type="entry name" value="Hlx-hairpin-Hlx_DNA-bd_motif"/>
</dbReference>
<dbReference type="GO" id="GO:0048476">
    <property type="term" value="C:Holliday junction resolvase complex"/>
    <property type="evidence" value="ECO:0007669"/>
    <property type="project" value="UniProtKB-UniRule"/>
</dbReference>
<evidence type="ECO:0000256" key="4">
    <source>
        <dbReference type="ARBA" id="ARBA00023172"/>
    </source>
</evidence>
<dbReference type="InterPro" id="IPR013849">
    <property type="entry name" value="DNA_helicase_Holl-junc_RuvA_I"/>
</dbReference>
<dbReference type="SUPFAM" id="SSF46929">
    <property type="entry name" value="DNA helicase RuvA subunit, C-terminal domain"/>
    <property type="match status" value="1"/>
</dbReference>
<feature type="region of interest" description="Domain III" evidence="6">
    <location>
        <begin position="155"/>
        <end position="199"/>
    </location>
</feature>
<dbReference type="NCBIfam" id="TIGR00084">
    <property type="entry name" value="ruvA"/>
    <property type="match status" value="1"/>
</dbReference>
<comment type="subcellular location">
    <subcellularLocation>
        <location evidence="6">Cytoplasm</location>
    </subcellularLocation>
</comment>
<dbReference type="OrthoDB" id="5293449at2"/>
<dbReference type="GO" id="GO:0009379">
    <property type="term" value="C:Holliday junction helicase complex"/>
    <property type="evidence" value="ECO:0007669"/>
    <property type="project" value="InterPro"/>
</dbReference>
<comment type="similarity">
    <text evidence="6">Belongs to the RuvA family.</text>
</comment>
<dbReference type="HAMAP" id="MF_00031">
    <property type="entry name" value="DNA_HJ_migration_RuvA"/>
    <property type="match status" value="1"/>
</dbReference>
<dbReference type="Gene3D" id="1.10.8.10">
    <property type="entry name" value="DNA helicase RuvA subunit, C-terminal domain"/>
    <property type="match status" value="1"/>
</dbReference>
<dbReference type="GO" id="GO:0006310">
    <property type="term" value="P:DNA recombination"/>
    <property type="evidence" value="ECO:0007669"/>
    <property type="project" value="UniProtKB-UniRule"/>
</dbReference>
<evidence type="ECO:0000256" key="1">
    <source>
        <dbReference type="ARBA" id="ARBA00022490"/>
    </source>
</evidence>
<dbReference type="CDD" id="cd14332">
    <property type="entry name" value="UBA_RuvA_C"/>
    <property type="match status" value="1"/>
</dbReference>
<dbReference type="Pfam" id="PF07499">
    <property type="entry name" value="RuvA_C"/>
    <property type="match status" value="1"/>
</dbReference>
<reference evidence="8 9" key="1">
    <citation type="submission" date="2016-10" db="EMBL/GenBank/DDBJ databases">
        <authorList>
            <person name="de Groot N.N."/>
        </authorList>
    </citation>
    <scope>NUCLEOTIDE SEQUENCE [LARGE SCALE GENOMIC DNA]</scope>
    <source>
        <strain evidence="8 9">DSM 1736</strain>
    </source>
</reference>
<evidence type="ECO:0000256" key="2">
    <source>
        <dbReference type="ARBA" id="ARBA00022763"/>
    </source>
</evidence>
<dbReference type="Pfam" id="PF01330">
    <property type="entry name" value="RuvA_N"/>
    <property type="match status" value="1"/>
</dbReference>
<keyword evidence="2 6" id="KW-0227">DNA damage</keyword>
<evidence type="ECO:0000259" key="7">
    <source>
        <dbReference type="SMART" id="SM00278"/>
    </source>
</evidence>
<comment type="function">
    <text evidence="6">The RuvA-RuvB-RuvC complex processes Holliday junction (HJ) DNA during genetic recombination and DNA repair, while the RuvA-RuvB complex plays an important role in the rescue of blocked DNA replication forks via replication fork reversal (RFR). RuvA specifically binds to HJ cruciform DNA, conferring on it an open structure. The RuvB hexamer acts as an ATP-dependent pump, pulling dsDNA into and through the RuvAB complex. HJ branch migration allows RuvC to scan DNA until it finds its consensus sequence, where it cleaves and resolves the cruciform DNA.</text>
</comment>
<protein>
    <recommendedName>
        <fullName evidence="6">Holliday junction branch migration complex subunit RuvA</fullName>
    </recommendedName>
</protein>
<evidence type="ECO:0000256" key="5">
    <source>
        <dbReference type="ARBA" id="ARBA00023204"/>
    </source>
</evidence>
<dbReference type="SMART" id="SM00278">
    <property type="entry name" value="HhH1"/>
    <property type="match status" value="2"/>
</dbReference>
<dbReference type="GO" id="GO:0005737">
    <property type="term" value="C:cytoplasm"/>
    <property type="evidence" value="ECO:0007669"/>
    <property type="project" value="UniProtKB-SubCell"/>
</dbReference>
<dbReference type="AlphaFoldDB" id="A0A1G9KNQ9"/>
<dbReference type="RefSeq" id="WP_092067207.1">
    <property type="nucleotide sequence ID" value="NZ_FNHB01000001.1"/>
</dbReference>
<dbReference type="Pfam" id="PF14520">
    <property type="entry name" value="HHH_5"/>
    <property type="match status" value="1"/>
</dbReference>
<dbReference type="EMBL" id="FNHB01000001">
    <property type="protein sequence ID" value="SDL51351.1"/>
    <property type="molecule type" value="Genomic_DNA"/>
</dbReference>
<dbReference type="GO" id="GO:0006281">
    <property type="term" value="P:DNA repair"/>
    <property type="evidence" value="ECO:0007669"/>
    <property type="project" value="UniProtKB-UniRule"/>
</dbReference>
<keyword evidence="8" id="KW-0378">Hydrolase</keyword>
<proteinExistence type="inferred from homology"/>
<keyword evidence="4 6" id="KW-0233">DNA recombination</keyword>
<evidence type="ECO:0000313" key="8">
    <source>
        <dbReference type="EMBL" id="SDL51351.1"/>
    </source>
</evidence>
<evidence type="ECO:0000256" key="6">
    <source>
        <dbReference type="HAMAP-Rule" id="MF_00031"/>
    </source>
</evidence>
<comment type="domain">
    <text evidence="6">Has three domains with a flexible linker between the domains II and III and assumes an 'L' shape. Domain III is highly mobile and contacts RuvB.</text>
</comment>
<dbReference type="GO" id="GO:0000400">
    <property type="term" value="F:four-way junction DNA binding"/>
    <property type="evidence" value="ECO:0007669"/>
    <property type="project" value="UniProtKB-UniRule"/>
</dbReference>
<dbReference type="InterPro" id="IPR012340">
    <property type="entry name" value="NA-bd_OB-fold"/>
</dbReference>
<name>A0A1G9KNQ9_9FIRM</name>
<accession>A0A1G9KNQ9</accession>
<keyword evidence="8" id="KW-0547">Nucleotide-binding</keyword>
<dbReference type="InterPro" id="IPR000085">
    <property type="entry name" value="RuvA"/>
</dbReference>
<dbReference type="SUPFAM" id="SSF47781">
    <property type="entry name" value="RuvA domain 2-like"/>
    <property type="match status" value="1"/>
</dbReference>
<dbReference type="GO" id="GO:0005524">
    <property type="term" value="F:ATP binding"/>
    <property type="evidence" value="ECO:0007669"/>
    <property type="project" value="InterPro"/>
</dbReference>
<dbReference type="InterPro" id="IPR036267">
    <property type="entry name" value="RuvA_C_sf"/>
</dbReference>
<dbReference type="STRING" id="146817.SAMN04488502_10194"/>
<keyword evidence="8" id="KW-0067">ATP-binding</keyword>